<keyword evidence="4" id="KW-0503">Monooxygenase</keyword>
<name>A0A286RJ99_9BACT</name>
<reference evidence="4 5" key="1">
    <citation type="journal article" name="Front. Microbiol.">
        <title>Sugar Metabolism of the First Thermophilic Planctomycete Thermogutta terrifontis: Comparative Genomic and Transcriptomic Approaches.</title>
        <authorList>
            <person name="Elcheninov A.G."/>
            <person name="Menzel P."/>
            <person name="Gudbergsdottir S.R."/>
            <person name="Slesarev A.I."/>
            <person name="Kadnikov V.V."/>
            <person name="Krogh A."/>
            <person name="Bonch-Osmolovskaya E.A."/>
            <person name="Peng X."/>
            <person name="Kublanov I.V."/>
        </authorList>
    </citation>
    <scope>NUCLEOTIDE SEQUENCE [LARGE SCALE GENOMIC DNA]</scope>
    <source>
        <strain evidence="4 5">R1</strain>
    </source>
</reference>
<feature type="transmembrane region" description="Helical" evidence="2">
    <location>
        <begin position="493"/>
        <end position="515"/>
    </location>
</feature>
<dbReference type="Gene3D" id="1.10.510.10">
    <property type="entry name" value="Transferase(Phosphotransferase) domain 1"/>
    <property type="match status" value="1"/>
</dbReference>
<dbReference type="GO" id="GO:0004497">
    <property type="term" value="F:monooxygenase activity"/>
    <property type="evidence" value="ECO:0007669"/>
    <property type="project" value="UniProtKB-KW"/>
</dbReference>
<dbReference type="GO" id="GO:0004672">
    <property type="term" value="F:protein kinase activity"/>
    <property type="evidence" value="ECO:0007669"/>
    <property type="project" value="InterPro"/>
</dbReference>
<comment type="similarity">
    <text evidence="1">Belongs to the protein kinase superfamily. ADCK protein kinase family.</text>
</comment>
<keyword evidence="4" id="KW-0560">Oxidoreductase</keyword>
<dbReference type="KEGG" id="ttf:THTE_3438"/>
<dbReference type="Pfam" id="PF03109">
    <property type="entry name" value="ABC1"/>
    <property type="match status" value="1"/>
</dbReference>
<organism evidence="4 5">
    <name type="scientific">Thermogutta terrifontis</name>
    <dbReference type="NCBI Taxonomy" id="1331910"/>
    <lineage>
        <taxon>Bacteria</taxon>
        <taxon>Pseudomonadati</taxon>
        <taxon>Planctomycetota</taxon>
        <taxon>Planctomycetia</taxon>
        <taxon>Pirellulales</taxon>
        <taxon>Thermoguttaceae</taxon>
        <taxon>Thermogutta</taxon>
    </lineage>
</organism>
<keyword evidence="4" id="KW-0830">Ubiquinone</keyword>
<sequence>MHLFPVRQIYRHGTRWAEILSVLSKYGLADWIDRLGLEIARDLIKGPTGEIVARLPWTTRFRLALTELGPTFIKLGQVLSTRPDVVGVELARELEELQEHVAPDPPDAIRHVIRTELGQDPEELFAEFEEEPLASASIGQVHAARLKDGRRVVLKIQHPGIEQKVLVDLEILSALAMLAEKLPDLQTYRPAALMAELKRTMTRELDFQRELRNLQEFEANFQNSEDLKIPRAFPEFSTKRVLTMEYLDGIKLADHARIERDGIDCQAVALRGARAYLKMIFQDGFYHADPHPGNILILRDGRVGLLDFGMVGRLDDELREDVQVLLSGLASQDAITLADVISHIGKGPRDLDRASLTVDLTDYVSYYGHLPIDQFDLGGALNEMFEILRRYRIMLPARIALLLKTLVILEGTAQLLNPKFHLLYVIQEYQKEFFWQQFSLRRRLRKLRRATWRFQHLLDALPQNLLDLFDHIRSGQFDIRLEHRGLEPSANRLVSGLLASALFVGCSLMLAFQVPPLLGDLPWIGSLFNGHMQNLSFPGALGAGISVVWGWRLWRTICKSGLFDRL</sequence>
<dbReference type="Proteomes" id="UP000215086">
    <property type="component" value="Chromosome"/>
</dbReference>
<keyword evidence="2" id="KW-1133">Transmembrane helix</keyword>
<dbReference type="SUPFAM" id="SSF56112">
    <property type="entry name" value="Protein kinase-like (PK-like)"/>
    <property type="match status" value="1"/>
</dbReference>
<gene>
    <name evidence="4" type="ORF">THTE_3438</name>
</gene>
<dbReference type="PANTHER" id="PTHR10566:SF113">
    <property type="entry name" value="PROTEIN ACTIVITY OF BC1 COMPLEX KINASE 7, CHLOROPLASTIC"/>
    <property type="match status" value="1"/>
</dbReference>
<dbReference type="RefSeq" id="WP_095415914.1">
    <property type="nucleotide sequence ID" value="NZ_CP018477.1"/>
</dbReference>
<proteinExistence type="inferred from homology"/>
<keyword evidence="2" id="KW-0812">Transmembrane</keyword>
<dbReference type="CDD" id="cd05121">
    <property type="entry name" value="ABC1_ADCK3-like"/>
    <property type="match status" value="1"/>
</dbReference>
<evidence type="ECO:0000313" key="4">
    <source>
        <dbReference type="EMBL" id="ASV76040.1"/>
    </source>
</evidence>
<dbReference type="PANTHER" id="PTHR10566">
    <property type="entry name" value="CHAPERONE-ACTIVITY OF BC1 COMPLEX CABC1 -RELATED"/>
    <property type="match status" value="1"/>
</dbReference>
<dbReference type="AlphaFoldDB" id="A0A286RJ99"/>
<protein>
    <submittedName>
        <fullName evidence="4">Ubiquinone biosynthesis monooxygenase UbiB</fullName>
    </submittedName>
</protein>
<evidence type="ECO:0000313" key="5">
    <source>
        <dbReference type="Proteomes" id="UP000215086"/>
    </source>
</evidence>
<evidence type="ECO:0000259" key="3">
    <source>
        <dbReference type="PROSITE" id="PS50011"/>
    </source>
</evidence>
<dbReference type="PROSITE" id="PS50011">
    <property type="entry name" value="PROTEIN_KINASE_DOM"/>
    <property type="match status" value="1"/>
</dbReference>
<keyword evidence="5" id="KW-1185">Reference proteome</keyword>
<dbReference type="OrthoDB" id="9795390at2"/>
<evidence type="ECO:0000256" key="1">
    <source>
        <dbReference type="ARBA" id="ARBA00009670"/>
    </source>
</evidence>
<dbReference type="InterPro" id="IPR000719">
    <property type="entry name" value="Prot_kinase_dom"/>
</dbReference>
<accession>A0A286RJ99</accession>
<evidence type="ECO:0000256" key="2">
    <source>
        <dbReference type="SAM" id="Phobius"/>
    </source>
</evidence>
<dbReference type="GO" id="GO:0005524">
    <property type="term" value="F:ATP binding"/>
    <property type="evidence" value="ECO:0007669"/>
    <property type="project" value="InterPro"/>
</dbReference>
<feature type="domain" description="Protein kinase" evidence="3">
    <location>
        <begin position="127"/>
        <end position="424"/>
    </location>
</feature>
<dbReference type="EMBL" id="CP018477">
    <property type="protein sequence ID" value="ASV76040.1"/>
    <property type="molecule type" value="Genomic_DNA"/>
</dbReference>
<keyword evidence="2" id="KW-0472">Membrane</keyword>
<dbReference type="InterPro" id="IPR050154">
    <property type="entry name" value="UbiB_kinase"/>
</dbReference>
<feature type="transmembrane region" description="Helical" evidence="2">
    <location>
        <begin position="535"/>
        <end position="554"/>
    </location>
</feature>
<dbReference type="SMART" id="SM00220">
    <property type="entry name" value="S_TKc"/>
    <property type="match status" value="1"/>
</dbReference>
<dbReference type="InterPro" id="IPR004147">
    <property type="entry name" value="ABC1_dom"/>
</dbReference>
<dbReference type="InterPro" id="IPR011009">
    <property type="entry name" value="Kinase-like_dom_sf"/>
</dbReference>